<feature type="compositionally biased region" description="Basic and acidic residues" evidence="2">
    <location>
        <begin position="108"/>
        <end position="118"/>
    </location>
</feature>
<dbReference type="InterPro" id="IPR058190">
    <property type="entry name" value="CC4_CEP85"/>
</dbReference>
<dbReference type="PANTHER" id="PTHR31075:SF2">
    <property type="entry name" value="CENTROSOMAL PROTEIN OF 85 KDA-LIKE"/>
    <property type="match status" value="1"/>
</dbReference>
<dbReference type="Ensembl" id="ENSLLET00000038420.1">
    <property type="protein sequence ID" value="ENSLLEP00000036993.1"/>
    <property type="gene ID" value="ENSLLEG00000023205.1"/>
</dbReference>
<accession>A0A8C5QGJ2</accession>
<protein>
    <submittedName>
        <fullName evidence="4">Centrosomal protein 85 like</fullName>
    </submittedName>
</protein>
<evidence type="ECO:0000256" key="2">
    <source>
        <dbReference type="SAM" id="MobiDB-lite"/>
    </source>
</evidence>
<evidence type="ECO:0000259" key="3">
    <source>
        <dbReference type="Pfam" id="PF24555"/>
    </source>
</evidence>
<gene>
    <name evidence="4" type="primary">CEP85L</name>
</gene>
<proteinExistence type="predicted"/>
<reference evidence="4" key="1">
    <citation type="submission" date="2025-08" db="UniProtKB">
        <authorList>
            <consortium name="Ensembl"/>
        </authorList>
    </citation>
    <scope>IDENTIFICATION</scope>
</reference>
<feature type="compositionally biased region" description="Low complexity" evidence="2">
    <location>
        <begin position="149"/>
        <end position="163"/>
    </location>
</feature>
<dbReference type="GO" id="GO:0005813">
    <property type="term" value="C:centrosome"/>
    <property type="evidence" value="ECO:0007669"/>
    <property type="project" value="TreeGrafter"/>
</dbReference>
<dbReference type="OrthoDB" id="5972981at2759"/>
<feature type="compositionally biased region" description="Basic and acidic residues" evidence="2">
    <location>
        <begin position="166"/>
        <end position="182"/>
    </location>
</feature>
<sequence>MWGRMVTEYGSGFRSFPSASDFPSSGWLPGTDSLWHNPALPSTGRSNHVRRLSITSDSGDTGIGTSCSDSVEDHSTFSATSTFKPVHSMVCLPTAHVMPSTARGSLPRQREEKLDTTHWDTGYSLQGGNRNGGLLDTPLDMKDSRPMKKWSSLSKLSSSDTLSQDGRVDKGSSRHSLERLGRDSTMSMQSHGHRPACLHHSIEALKLDDKDMDKNAFSGTDCIYKYDSCSSNDYIRSAGPSRRYTLDMTYSALPESKPSPISDIYGQKCSHFGYQSGVPLQSSVRTQMWLTEQLHANSQDRRTAEETCGLSSWHPLERLHQDTPEHTMREREKNLDKNNGKLILAEISSSRPTYSAMSHDVNKWESMMKIKEGLLRQKEIVIDRFSLGQKQQFSHLQHTFRGNELRTPQGLSCDCLKTTPDRTKPFLREDLEHRHTSPEMEFAQLTEVQKQSSSKSNEDLKKLEEKIKIRDKYITSLRKKFQKENEQNREKQRRIKCLEKYVADLPTLDDVQKQSERLQVVEDEKEQLKETTKSLEKLLRDARARCQEKEAETEIQKQREKELVMTVQSLQQKVQQCLEDGVRLPMLDTKQLQSENDRLREQTERANKVIDNQQSQIESMAAEIKCLKEKLFQERTSAHQLQKKAVESTPCAGQLEQLLLENQKLKEENMYMTEQVEEFRLSRQPLSEKIPVAEQLFKEMSHCLFDLKALCSILNQRAQGKEPNLSLLLGIGSANTSAEDTESGHSTESIAKKLSEVRQLRKDIDDLRTTLSDCYAQDMGDNCITQ</sequence>
<dbReference type="PANTHER" id="PTHR31075">
    <property type="entry name" value="CENTROSOMAL PROTEIN OF 85 KDA"/>
    <property type="match status" value="1"/>
</dbReference>
<feature type="coiled-coil region" evidence="1">
    <location>
        <begin position="474"/>
        <end position="559"/>
    </location>
</feature>
<name>A0A8C5QGJ2_9ANUR</name>
<dbReference type="AlphaFoldDB" id="A0A8C5QGJ2"/>
<evidence type="ECO:0000313" key="4">
    <source>
        <dbReference type="Ensembl" id="ENSLLEP00000036993.1"/>
    </source>
</evidence>
<evidence type="ECO:0000256" key="1">
    <source>
        <dbReference type="SAM" id="Coils"/>
    </source>
</evidence>
<dbReference type="Proteomes" id="UP000694569">
    <property type="component" value="Unplaced"/>
</dbReference>
<feature type="domain" description="Centrosomal protein of 85 kDa-like CC4 coiled-coil" evidence="3">
    <location>
        <begin position="593"/>
        <end position="672"/>
    </location>
</feature>
<feature type="region of interest" description="Disordered" evidence="2">
    <location>
        <begin position="99"/>
        <end position="192"/>
    </location>
</feature>
<feature type="coiled-coil region" evidence="1">
    <location>
        <begin position="589"/>
        <end position="630"/>
    </location>
</feature>
<dbReference type="GeneTree" id="ENSGT00620000087993"/>
<evidence type="ECO:0000313" key="5">
    <source>
        <dbReference type="Proteomes" id="UP000694569"/>
    </source>
</evidence>
<keyword evidence="1" id="KW-0175">Coiled coil</keyword>
<dbReference type="Pfam" id="PF24555">
    <property type="entry name" value="CC4_CEP85"/>
    <property type="match status" value="1"/>
</dbReference>
<keyword evidence="5" id="KW-1185">Reference proteome</keyword>
<reference evidence="4" key="2">
    <citation type="submission" date="2025-09" db="UniProtKB">
        <authorList>
            <consortium name="Ensembl"/>
        </authorList>
    </citation>
    <scope>IDENTIFICATION</scope>
</reference>
<feature type="region of interest" description="Disordered" evidence="2">
    <location>
        <begin position="38"/>
        <end position="71"/>
    </location>
</feature>
<dbReference type="InterPro" id="IPR040210">
    <property type="entry name" value="Cep85/Cep85L"/>
</dbReference>
<feature type="compositionally biased region" description="Polar residues" evidence="2">
    <location>
        <begin position="53"/>
        <end position="69"/>
    </location>
</feature>
<organism evidence="4 5">
    <name type="scientific">Leptobrachium leishanense</name>
    <name type="common">Leishan spiny toad</name>
    <dbReference type="NCBI Taxonomy" id="445787"/>
    <lineage>
        <taxon>Eukaryota</taxon>
        <taxon>Metazoa</taxon>
        <taxon>Chordata</taxon>
        <taxon>Craniata</taxon>
        <taxon>Vertebrata</taxon>
        <taxon>Euteleostomi</taxon>
        <taxon>Amphibia</taxon>
        <taxon>Batrachia</taxon>
        <taxon>Anura</taxon>
        <taxon>Pelobatoidea</taxon>
        <taxon>Megophryidae</taxon>
        <taxon>Leptobrachium</taxon>
    </lineage>
</organism>